<organism evidence="8 9">
    <name type="scientific">Anaerovibrio lipolyticus</name>
    <dbReference type="NCBI Taxonomy" id="82374"/>
    <lineage>
        <taxon>Bacteria</taxon>
        <taxon>Bacillati</taxon>
        <taxon>Bacillota</taxon>
        <taxon>Negativicutes</taxon>
        <taxon>Selenomonadales</taxon>
        <taxon>Selenomonadaceae</taxon>
        <taxon>Anaerovibrio</taxon>
    </lineage>
</organism>
<dbReference type="Pfam" id="PF00892">
    <property type="entry name" value="EamA"/>
    <property type="match status" value="2"/>
</dbReference>
<evidence type="ECO:0000256" key="1">
    <source>
        <dbReference type="ARBA" id="ARBA00004141"/>
    </source>
</evidence>
<feature type="transmembrane region" description="Helical" evidence="6">
    <location>
        <begin position="129"/>
        <end position="148"/>
    </location>
</feature>
<protein>
    <submittedName>
        <fullName evidence="8">Transporter</fullName>
    </submittedName>
</protein>
<evidence type="ECO:0000313" key="8">
    <source>
        <dbReference type="EMBL" id="KHM51916.1"/>
    </source>
</evidence>
<feature type="transmembrane region" description="Helical" evidence="6">
    <location>
        <begin position="188"/>
        <end position="206"/>
    </location>
</feature>
<comment type="subcellular location">
    <subcellularLocation>
        <location evidence="1">Membrane</location>
        <topology evidence="1">Multi-pass membrane protein</topology>
    </subcellularLocation>
</comment>
<evidence type="ECO:0000256" key="6">
    <source>
        <dbReference type="SAM" id="Phobius"/>
    </source>
</evidence>
<evidence type="ECO:0000313" key="9">
    <source>
        <dbReference type="Proteomes" id="UP000030993"/>
    </source>
</evidence>
<evidence type="ECO:0000256" key="4">
    <source>
        <dbReference type="ARBA" id="ARBA00022989"/>
    </source>
</evidence>
<dbReference type="EMBL" id="JSCE01000159">
    <property type="protein sequence ID" value="KHM51916.1"/>
    <property type="molecule type" value="Genomic_DNA"/>
</dbReference>
<keyword evidence="4 6" id="KW-1133">Transmembrane helix</keyword>
<feature type="transmembrane region" description="Helical" evidence="6">
    <location>
        <begin position="251"/>
        <end position="270"/>
    </location>
</feature>
<evidence type="ECO:0000256" key="2">
    <source>
        <dbReference type="ARBA" id="ARBA00007362"/>
    </source>
</evidence>
<accession>A0A0B2JZ79</accession>
<feature type="transmembrane region" description="Helical" evidence="6">
    <location>
        <begin position="75"/>
        <end position="93"/>
    </location>
</feature>
<evidence type="ECO:0000256" key="5">
    <source>
        <dbReference type="ARBA" id="ARBA00023136"/>
    </source>
</evidence>
<feature type="transmembrane region" description="Helical" evidence="6">
    <location>
        <begin position="154"/>
        <end position="176"/>
    </location>
</feature>
<dbReference type="InterPro" id="IPR037185">
    <property type="entry name" value="EmrE-like"/>
</dbReference>
<gene>
    <name evidence="8" type="ORF">NZ47_07700</name>
</gene>
<keyword evidence="3 6" id="KW-0812">Transmembrane</keyword>
<dbReference type="eggNOG" id="COG0697">
    <property type="taxonomic scope" value="Bacteria"/>
</dbReference>
<keyword evidence="9" id="KW-1185">Reference proteome</keyword>
<keyword evidence="5 6" id="KW-0472">Membrane</keyword>
<sequence length="295" mass="32516">MDMTNRNKGLLMVSFGASMWGGSGVAGQYLLQDCGFSTEWLVVSRMILAGLILLLADRIMYKESILSIWHDKKDALEVLLFAVFGMLAVQYTYFACIKYGNAAAATVLQYLMPIFIIVYITLNTRKLPRLIEIICVIMAVAGTFLLVTHGRLDYLSISPTALVWGLLSAVAAAFYTVQPKRLIRKWRATLIIGWGMLIGGIVLMPINPPWQFVGTWNIMTGLIYAYIIIFGTVLAFGCYLGSIKHIQPSEASILGSIEPLSAIILSILFLNTSFGLIDMIGTALIIGTVFLLARK</sequence>
<dbReference type="InterPro" id="IPR000620">
    <property type="entry name" value="EamA_dom"/>
</dbReference>
<dbReference type="AlphaFoldDB" id="A0A0B2JZ79"/>
<evidence type="ECO:0000259" key="7">
    <source>
        <dbReference type="Pfam" id="PF00892"/>
    </source>
</evidence>
<dbReference type="Proteomes" id="UP000030993">
    <property type="component" value="Unassembled WGS sequence"/>
</dbReference>
<comment type="caution">
    <text evidence="8">The sequence shown here is derived from an EMBL/GenBank/DDBJ whole genome shotgun (WGS) entry which is preliminary data.</text>
</comment>
<dbReference type="SUPFAM" id="SSF103481">
    <property type="entry name" value="Multidrug resistance efflux transporter EmrE"/>
    <property type="match status" value="2"/>
</dbReference>
<feature type="transmembrane region" description="Helical" evidence="6">
    <location>
        <begin position="36"/>
        <end position="55"/>
    </location>
</feature>
<name>A0A0B2JZ79_9FIRM</name>
<comment type="similarity">
    <text evidence="2">Belongs to the EamA transporter family.</text>
</comment>
<feature type="transmembrane region" description="Helical" evidence="6">
    <location>
        <begin position="99"/>
        <end position="122"/>
    </location>
</feature>
<feature type="transmembrane region" description="Helical" evidence="6">
    <location>
        <begin position="218"/>
        <end position="239"/>
    </location>
</feature>
<dbReference type="PANTHER" id="PTHR32322">
    <property type="entry name" value="INNER MEMBRANE TRANSPORTER"/>
    <property type="match status" value="1"/>
</dbReference>
<dbReference type="GO" id="GO:0016020">
    <property type="term" value="C:membrane"/>
    <property type="evidence" value="ECO:0007669"/>
    <property type="project" value="UniProtKB-SubCell"/>
</dbReference>
<feature type="domain" description="EamA" evidence="7">
    <location>
        <begin position="161"/>
        <end position="292"/>
    </location>
</feature>
<proteinExistence type="inferred from homology"/>
<dbReference type="PANTHER" id="PTHR32322:SF2">
    <property type="entry name" value="EAMA DOMAIN-CONTAINING PROTEIN"/>
    <property type="match status" value="1"/>
</dbReference>
<dbReference type="InterPro" id="IPR050638">
    <property type="entry name" value="AA-Vitamin_Transporters"/>
</dbReference>
<evidence type="ECO:0000256" key="3">
    <source>
        <dbReference type="ARBA" id="ARBA00022692"/>
    </source>
</evidence>
<reference evidence="8 9" key="1">
    <citation type="journal article" date="2013" name="PLoS ONE">
        <title>Identification and characterization of three novel lipases belonging to families II and V from Anaerovibrio lipolyticus 5ST.</title>
        <authorList>
            <person name="Prive F."/>
            <person name="Kaderbhai N.N."/>
            <person name="Girdwood S."/>
            <person name="Worgan H.J."/>
            <person name="Pinloche E."/>
            <person name="Scollan N.D."/>
            <person name="Huws S.A."/>
            <person name="Newbold C.J."/>
        </authorList>
    </citation>
    <scope>NUCLEOTIDE SEQUENCE [LARGE SCALE GENOMIC DNA]</scope>
    <source>
        <strain evidence="8 9">5S</strain>
    </source>
</reference>
<feature type="transmembrane region" description="Helical" evidence="6">
    <location>
        <begin position="276"/>
        <end position="293"/>
    </location>
</feature>
<feature type="domain" description="EamA" evidence="7">
    <location>
        <begin position="8"/>
        <end position="147"/>
    </location>
</feature>